<feature type="transmembrane region" description="Helical" evidence="1">
    <location>
        <begin position="21"/>
        <end position="39"/>
    </location>
</feature>
<evidence type="ECO:0000256" key="1">
    <source>
        <dbReference type="SAM" id="Phobius"/>
    </source>
</evidence>
<dbReference type="RefSeq" id="WP_164550222.1">
    <property type="nucleotide sequence ID" value="NZ_JBHTMH010000001.1"/>
</dbReference>
<dbReference type="Pfam" id="PF07811">
    <property type="entry name" value="TadE"/>
    <property type="match status" value="1"/>
</dbReference>
<keyword evidence="1" id="KW-1133">Transmembrane helix</keyword>
<gene>
    <name evidence="3" type="ORF">DEVEQU_00717</name>
</gene>
<evidence type="ECO:0000259" key="2">
    <source>
        <dbReference type="Pfam" id="PF07811"/>
    </source>
</evidence>
<dbReference type="InterPro" id="IPR012495">
    <property type="entry name" value="TadE-like_dom"/>
</dbReference>
<dbReference type="AlphaFoldDB" id="A0A3S4GFU8"/>
<dbReference type="EMBL" id="UZWD01000009">
    <property type="protein sequence ID" value="VDS03593.1"/>
    <property type="molecule type" value="Genomic_DNA"/>
</dbReference>
<name>A0A3S4GFU8_9HYPH</name>
<dbReference type="Proteomes" id="UP000268844">
    <property type="component" value="Unassembled WGS sequence"/>
</dbReference>
<proteinExistence type="predicted"/>
<feature type="domain" description="TadE-like" evidence="2">
    <location>
        <begin position="20"/>
        <end position="58"/>
    </location>
</feature>
<organism evidence="3 4">
    <name type="scientific">Devosia equisanguinis</name>
    <dbReference type="NCBI Taxonomy" id="2490941"/>
    <lineage>
        <taxon>Bacteria</taxon>
        <taxon>Pseudomonadati</taxon>
        <taxon>Pseudomonadota</taxon>
        <taxon>Alphaproteobacteria</taxon>
        <taxon>Hyphomicrobiales</taxon>
        <taxon>Devosiaceae</taxon>
        <taxon>Devosia</taxon>
    </lineage>
</organism>
<keyword evidence="1" id="KW-0812">Transmembrane</keyword>
<evidence type="ECO:0000313" key="4">
    <source>
        <dbReference type="Proteomes" id="UP000268844"/>
    </source>
</evidence>
<reference evidence="3 4" key="1">
    <citation type="submission" date="2018-12" db="EMBL/GenBank/DDBJ databases">
        <authorList>
            <person name="Criscuolo A."/>
        </authorList>
    </citation>
    <scope>NUCLEOTIDE SEQUENCE [LARGE SCALE GENOMIC DNA]</scope>
    <source>
        <strain evidence="3">ACIP1116281</strain>
    </source>
</reference>
<keyword evidence="4" id="KW-1185">Reference proteome</keyword>
<accession>A0A3S4GFU8</accession>
<protein>
    <submittedName>
        <fullName evidence="3">TadE-like protein</fullName>
    </submittedName>
</protein>
<evidence type="ECO:0000313" key="3">
    <source>
        <dbReference type="EMBL" id="VDS03593.1"/>
    </source>
</evidence>
<keyword evidence="1" id="KW-0472">Membrane</keyword>
<sequence>MRPFVKKPAMFTRFLRARKGSAAVEFALILPVMLLVYIGTMEASALISMDRKVQSVASSMGDLVSRTNTSLTRAQMRDFFSAASGIMTPYDASKVRQVVTAISVSSSGEAKVAWSREYVGGASDYTVGTQYPRDSAYPLPQAMIDIAKGHMVIAAEATYSYTPLYGIVFDQPVNLYRSGFYLPRFGGIITVP</sequence>